<dbReference type="EMBL" id="MT711976">
    <property type="protein sequence ID" value="QMP84255.1"/>
    <property type="molecule type" value="Genomic_DNA"/>
</dbReference>
<dbReference type="Proteomes" id="UP000515922">
    <property type="component" value="Segment"/>
</dbReference>
<evidence type="ECO:0000313" key="3">
    <source>
        <dbReference type="Proteomes" id="UP000515922"/>
    </source>
</evidence>
<proteinExistence type="predicted"/>
<reference evidence="2 3" key="1">
    <citation type="submission" date="2020-07" db="EMBL/GenBank/DDBJ databases">
        <title>Streptomyces phage Genome sequencing and assembly.</title>
        <authorList>
            <person name="Sharma V."/>
            <person name="Hardy A."/>
            <person name="Frunzke J."/>
        </authorList>
    </citation>
    <scope>NUCLEOTIDE SEQUENCE [LARGE SCALE GENOMIC DNA]</scope>
</reference>
<evidence type="ECO:0000256" key="1">
    <source>
        <dbReference type="SAM" id="MobiDB-lite"/>
    </source>
</evidence>
<keyword evidence="3" id="KW-1185">Reference proteome</keyword>
<gene>
    <name evidence="2" type="ORF">HUN41_00137</name>
</gene>
<feature type="compositionally biased region" description="Polar residues" evidence="1">
    <location>
        <begin position="67"/>
        <end position="81"/>
    </location>
</feature>
<evidence type="ECO:0000313" key="2">
    <source>
        <dbReference type="EMBL" id="QMP84255.1"/>
    </source>
</evidence>
<name>A0A7G4AW65_9CAUD</name>
<sequence length="81" mass="9186">MAWRYVDKIWYNDVSGQLVIQYNVQLPPESYPSYGEPFERYECAVLTLPLLNEVKIGEEHPAAQDDSVPTSHSGRCDGQSP</sequence>
<protein>
    <submittedName>
        <fullName evidence="2">Uncharacterized protein</fullName>
    </submittedName>
</protein>
<feature type="region of interest" description="Disordered" evidence="1">
    <location>
        <begin position="58"/>
        <end position="81"/>
    </location>
</feature>
<accession>A0A7G4AW65</accession>
<organism evidence="2 3">
    <name type="scientific">Streptomyces phage Coruscant</name>
    <dbReference type="NCBI Taxonomy" id="2739834"/>
    <lineage>
        <taxon>Viruses</taxon>
        <taxon>Duplodnaviria</taxon>
        <taxon>Heunggongvirae</taxon>
        <taxon>Uroviricota</taxon>
        <taxon>Caudoviricetes</taxon>
        <taxon>Stanwilliamsviridae</taxon>
        <taxon>Boydwoodruffvirinae</taxon>
        <taxon>Coruscantvirus</taxon>
        <taxon>Coruscantvirus coruscant</taxon>
    </lineage>
</organism>